<dbReference type="Proteomes" id="UP000218164">
    <property type="component" value="Unassembled WGS sequence"/>
</dbReference>
<dbReference type="AlphaFoldDB" id="A0A2A2HTZ6"/>
<proteinExistence type="predicted"/>
<dbReference type="EMBL" id="LMVP01000184">
    <property type="protein sequence ID" value="PAV12756.1"/>
    <property type="molecule type" value="Genomic_DNA"/>
</dbReference>
<dbReference type="SUPFAM" id="SSF102114">
    <property type="entry name" value="Radical SAM enzymes"/>
    <property type="match status" value="1"/>
</dbReference>
<evidence type="ECO:0000313" key="1">
    <source>
        <dbReference type="EMBL" id="PAV12756.1"/>
    </source>
</evidence>
<accession>A0A2A2HTZ6</accession>
<dbReference type="InterPro" id="IPR013785">
    <property type="entry name" value="Aldolase_TIM"/>
</dbReference>
<reference evidence="1 2" key="1">
    <citation type="journal article" date="2017" name="BMC Genomics">
        <title>Genomic analysis of methanogenic archaea reveals a shift towards energy conservation.</title>
        <authorList>
            <person name="Gilmore S.P."/>
            <person name="Henske J.K."/>
            <person name="Sexton J.A."/>
            <person name="Solomon K.V."/>
            <person name="Seppala S."/>
            <person name="Yoo J.I."/>
            <person name="Huyett L.M."/>
            <person name="Pressman A."/>
            <person name="Cogan J.Z."/>
            <person name="Kivenson V."/>
            <person name="Peng X."/>
            <person name="Tan Y."/>
            <person name="Valentine D.L."/>
            <person name="O'Malley M.A."/>
        </authorList>
    </citation>
    <scope>NUCLEOTIDE SEQUENCE [LARGE SCALE GENOMIC DNA]</scope>
    <source>
        <strain evidence="1 2">MC-15</strain>
    </source>
</reference>
<dbReference type="InterPro" id="IPR058240">
    <property type="entry name" value="rSAM_sf"/>
</dbReference>
<dbReference type="Gene3D" id="3.20.20.70">
    <property type="entry name" value="Aldolase class I"/>
    <property type="match status" value="1"/>
</dbReference>
<evidence type="ECO:0008006" key="3">
    <source>
        <dbReference type="Google" id="ProtNLM"/>
    </source>
</evidence>
<dbReference type="PANTHER" id="PTHR11228">
    <property type="entry name" value="RADICAL SAM DOMAIN PROTEIN"/>
    <property type="match status" value="1"/>
</dbReference>
<name>A0A2A2HTZ6_9EURY</name>
<comment type="caution">
    <text evidence="1">The sequence shown here is derived from an EMBL/GenBank/DDBJ whole genome shotgun (WGS) entry which is preliminary data.</text>
</comment>
<gene>
    <name evidence="1" type="ORF">ASJ81_19730</name>
</gene>
<sequence length="336" mass="38130">MSLFAKILTYSIKTCLSYFAAGTKEISERARKLNKEPTFRLVSNLILLDSDMIDFIVSNGIKVSTSLDGIETVHNKYRKLPGSDGSYIKVLDNINRLRRVGVNVGAMAVITADSLTDPEAIVDNFANLGIYPFVINPVFSSGRATNSWNILGIDPNMYSQFWKRLAKRCLEYQSQNIPIWDSSFELLLRKVILAQEPEYLDLMSPCGCIHGQIAYDLQGNVYPCNDARCDQKVILGNVMENSFKDVSECKEALKIKDASIINSERCGLCAYRPWCGRCPISNKLLFGKYDVPSEMTYNCRIWKGLFDKFFELIFEDMNKITMAASLVRQYDITRRS</sequence>
<dbReference type="InterPro" id="IPR050377">
    <property type="entry name" value="Radical_SAM_PqqE_MftC-like"/>
</dbReference>
<dbReference type="InterPro" id="IPR023885">
    <property type="entry name" value="4Fe4S-binding_SPASM_dom"/>
</dbReference>
<organism evidence="1 2">
    <name type="scientific">Methanosarcina spelaei</name>
    <dbReference type="NCBI Taxonomy" id="1036679"/>
    <lineage>
        <taxon>Archaea</taxon>
        <taxon>Methanobacteriati</taxon>
        <taxon>Methanobacteriota</taxon>
        <taxon>Stenosarchaea group</taxon>
        <taxon>Methanomicrobia</taxon>
        <taxon>Methanosarcinales</taxon>
        <taxon>Methanosarcinaceae</taxon>
        <taxon>Methanosarcina</taxon>
    </lineage>
</organism>
<dbReference type="NCBIfam" id="TIGR04085">
    <property type="entry name" value="rSAM_more_4Fe4S"/>
    <property type="match status" value="1"/>
</dbReference>
<keyword evidence="2" id="KW-1185">Reference proteome</keyword>
<protein>
    <recommendedName>
        <fullName evidence="3">4Fe4S-binding SPASM domain-containing protein</fullName>
    </recommendedName>
</protein>
<dbReference type="PANTHER" id="PTHR11228:SF7">
    <property type="entry name" value="PQQA PEPTIDE CYCLASE"/>
    <property type="match status" value="1"/>
</dbReference>
<evidence type="ECO:0000313" key="2">
    <source>
        <dbReference type="Proteomes" id="UP000218164"/>
    </source>
</evidence>